<protein>
    <recommendedName>
        <fullName evidence="4">Myb-like domain-containing protein</fullName>
    </recommendedName>
</protein>
<accession>A0ABN8MN53</accession>
<sequence length="233" mass="27664">MKWTEEHESLMLRELMLLQPWLHKKGTSKRGDDWEKLAVSLNAIPYPQFRVTQRSVRDHYSTMEKRRRKKVREEDRASGIAPEEDKELDQLLDDTIELFDESDKITDQTKQKQEEEAKKAEEMRKRSLETFKDSAKRNADEQQGARPKKGRASGASTLAYLKDRAEVEATLKRDELEIKRQQQFDMMNKQTRDIQQLQQQQMQQFMQMNANMMQQHQQQTLALMELMKKFAGK</sequence>
<dbReference type="PANTHER" id="PTHR33309">
    <property type="entry name" value="KERATIN, ULTRA HIGH-SULFUR MATRIX PROTEIN-LIKE"/>
    <property type="match status" value="1"/>
</dbReference>
<comment type="caution">
    <text evidence="2">The sequence shown here is derived from an EMBL/GenBank/DDBJ whole genome shotgun (WGS) entry which is preliminary data.</text>
</comment>
<name>A0ABN8MN53_9CNID</name>
<proteinExistence type="predicted"/>
<evidence type="ECO:0000256" key="1">
    <source>
        <dbReference type="SAM" id="MobiDB-lite"/>
    </source>
</evidence>
<dbReference type="PANTHER" id="PTHR33309:SF1">
    <property type="entry name" value="MYB_SANT-LIKE DNA-BINDING DOMAIN-CONTAINING PROTEIN"/>
    <property type="match status" value="1"/>
</dbReference>
<dbReference type="EMBL" id="CALNXK010000001">
    <property type="protein sequence ID" value="CAH3032371.1"/>
    <property type="molecule type" value="Genomic_DNA"/>
</dbReference>
<organism evidence="2 3">
    <name type="scientific">Porites lobata</name>
    <dbReference type="NCBI Taxonomy" id="104759"/>
    <lineage>
        <taxon>Eukaryota</taxon>
        <taxon>Metazoa</taxon>
        <taxon>Cnidaria</taxon>
        <taxon>Anthozoa</taxon>
        <taxon>Hexacorallia</taxon>
        <taxon>Scleractinia</taxon>
        <taxon>Fungiina</taxon>
        <taxon>Poritidae</taxon>
        <taxon>Porites</taxon>
    </lineage>
</organism>
<keyword evidence="3" id="KW-1185">Reference proteome</keyword>
<gene>
    <name evidence="2" type="ORF">PLOB_00000443</name>
</gene>
<feature type="compositionally biased region" description="Basic and acidic residues" evidence="1">
    <location>
        <begin position="101"/>
        <end position="140"/>
    </location>
</feature>
<dbReference type="Proteomes" id="UP001159405">
    <property type="component" value="Unassembled WGS sequence"/>
</dbReference>
<evidence type="ECO:0008006" key="4">
    <source>
        <dbReference type="Google" id="ProtNLM"/>
    </source>
</evidence>
<evidence type="ECO:0000313" key="2">
    <source>
        <dbReference type="EMBL" id="CAH3032371.1"/>
    </source>
</evidence>
<reference evidence="2 3" key="1">
    <citation type="submission" date="2022-05" db="EMBL/GenBank/DDBJ databases">
        <authorList>
            <consortium name="Genoscope - CEA"/>
            <person name="William W."/>
        </authorList>
    </citation>
    <scope>NUCLEOTIDE SEQUENCE [LARGE SCALE GENOMIC DNA]</scope>
</reference>
<feature type="region of interest" description="Disordered" evidence="1">
    <location>
        <begin position="60"/>
        <end position="87"/>
    </location>
</feature>
<evidence type="ECO:0000313" key="3">
    <source>
        <dbReference type="Proteomes" id="UP001159405"/>
    </source>
</evidence>
<feature type="region of interest" description="Disordered" evidence="1">
    <location>
        <begin position="100"/>
        <end position="156"/>
    </location>
</feature>